<feature type="chain" id="PRO_5041371801" description="WSC domain-containing protein" evidence="1">
    <location>
        <begin position="21"/>
        <end position="639"/>
    </location>
</feature>
<dbReference type="InterPro" id="IPR018535">
    <property type="entry name" value="DUF1996"/>
</dbReference>
<dbReference type="Pfam" id="PF09362">
    <property type="entry name" value="DUF1996"/>
    <property type="match status" value="1"/>
</dbReference>
<dbReference type="Proteomes" id="UP001164286">
    <property type="component" value="Unassembled WGS sequence"/>
</dbReference>
<dbReference type="PANTHER" id="PTHR43662">
    <property type="match status" value="1"/>
</dbReference>
<gene>
    <name evidence="3" type="ORF">MKK02DRAFT_18401</name>
</gene>
<organism evidence="3 4">
    <name type="scientific">Dioszegia hungarica</name>
    <dbReference type="NCBI Taxonomy" id="4972"/>
    <lineage>
        <taxon>Eukaryota</taxon>
        <taxon>Fungi</taxon>
        <taxon>Dikarya</taxon>
        <taxon>Basidiomycota</taxon>
        <taxon>Agaricomycotina</taxon>
        <taxon>Tremellomycetes</taxon>
        <taxon>Tremellales</taxon>
        <taxon>Bulleribasidiaceae</taxon>
        <taxon>Dioszegia</taxon>
    </lineage>
</organism>
<dbReference type="PROSITE" id="PS51212">
    <property type="entry name" value="WSC"/>
    <property type="match status" value="2"/>
</dbReference>
<dbReference type="PANTHER" id="PTHR43662:SF3">
    <property type="entry name" value="DOMAIN PROTEIN, PUTATIVE (AFU_ORTHOLOGUE AFUA_6G11970)-RELATED"/>
    <property type="match status" value="1"/>
</dbReference>
<keyword evidence="4" id="KW-1185">Reference proteome</keyword>
<dbReference type="RefSeq" id="XP_052942993.1">
    <property type="nucleotide sequence ID" value="XM_053085941.1"/>
</dbReference>
<evidence type="ECO:0000313" key="4">
    <source>
        <dbReference type="Proteomes" id="UP001164286"/>
    </source>
</evidence>
<proteinExistence type="predicted"/>
<protein>
    <recommendedName>
        <fullName evidence="2">WSC domain-containing protein</fullName>
    </recommendedName>
</protein>
<evidence type="ECO:0000313" key="3">
    <source>
        <dbReference type="EMBL" id="KAI9633216.1"/>
    </source>
</evidence>
<feature type="domain" description="WSC" evidence="2">
    <location>
        <begin position="474"/>
        <end position="567"/>
    </location>
</feature>
<dbReference type="EMBL" id="JAKWFO010000011">
    <property type="protein sequence ID" value="KAI9633216.1"/>
    <property type="molecule type" value="Genomic_DNA"/>
</dbReference>
<dbReference type="InterPro" id="IPR002889">
    <property type="entry name" value="WSC_carb-bd"/>
</dbReference>
<name>A0AA38H3J8_9TREE</name>
<dbReference type="Pfam" id="PF01822">
    <property type="entry name" value="WSC"/>
    <property type="match status" value="3"/>
</dbReference>
<feature type="domain" description="WSC" evidence="2">
    <location>
        <begin position="367"/>
        <end position="463"/>
    </location>
</feature>
<keyword evidence="1" id="KW-0732">Signal</keyword>
<evidence type="ECO:0000256" key="1">
    <source>
        <dbReference type="SAM" id="SignalP"/>
    </source>
</evidence>
<accession>A0AA38H3J8</accession>
<comment type="caution">
    <text evidence="3">The sequence shown here is derived from an EMBL/GenBank/DDBJ whole genome shotgun (WGS) entry which is preliminary data.</text>
</comment>
<sequence length="639" mass="68813">MLASTFTALFAVLAALPTQGFFILSQDILVNTRLDPIVNPGSVSGHVHSIAGGSNFDKTMSYDSARRSKCTTAPVSVDLSNYWVPQLYYYEPIAKTYEAISVAYINTYYLPRGNGKIHAFPDGLRMISGNPFRRTYSGSAEDAAVSFVCLDYYNDHRGDPAWDQRNNFFNHNCPEGMRAQVNFPSCWDGVNLDSPDHKSHMAFASGGPEGGGDCPASHPVHLVTLFYEYIFEVQKYPFNNGSDPTWVFAHGDTTGYGFHGDFLNGWPSLVNGTNVLQEAIDQCNQNNGVAGNLAECPPFVPYLNYDGAHACKAENPQVNEDIGFGHTIPLLPGNNPIWIGNGTKPSNPNYVEGNTSYTDFKSIIAPGYDYVGCMAESTDGRSLRGASFIDNNMTRGACVSWCQDKGYPLSATQFGKECYCDFAIRGTASNTTLLADDKCNVNCANNNNEICGGANALTLYNNAGMYPTVTLPKGWSDHGCMTEPSGARALGGYVFAAGDMTPEKCMTECQSRGFSFAGAEYSSECYCGTSFHSGSVKAPDAECAMTCSGNDKRTCGGPSRLTTWSFANQTATPAYVGCFAEGSPRTLNGTSYSDASMTNEGCVAYCGGKGFAFAGMEYTQVDQGTMPQVSSPTFVFGSC</sequence>
<dbReference type="GeneID" id="77725142"/>
<dbReference type="SMART" id="SM00321">
    <property type="entry name" value="WSC"/>
    <property type="match status" value="2"/>
</dbReference>
<evidence type="ECO:0000259" key="2">
    <source>
        <dbReference type="PROSITE" id="PS51212"/>
    </source>
</evidence>
<feature type="signal peptide" evidence="1">
    <location>
        <begin position="1"/>
        <end position="20"/>
    </location>
</feature>
<reference evidence="3" key="1">
    <citation type="journal article" date="2022" name="G3 (Bethesda)">
        <title>High quality genome of the basidiomycete yeast Dioszegia hungarica PDD-24b-2 isolated from cloud water.</title>
        <authorList>
            <person name="Jarrige D."/>
            <person name="Haridas S."/>
            <person name="Bleykasten-Grosshans C."/>
            <person name="Joly M."/>
            <person name="Nadalig T."/>
            <person name="Sancelme M."/>
            <person name="Vuilleumier S."/>
            <person name="Grigoriev I.V."/>
            <person name="Amato P."/>
            <person name="Bringel F."/>
        </authorList>
    </citation>
    <scope>NUCLEOTIDE SEQUENCE</scope>
    <source>
        <strain evidence="3">PDD-24b-2</strain>
    </source>
</reference>
<dbReference type="AlphaFoldDB" id="A0AA38H3J8"/>